<comment type="caution">
    <text evidence="4">The sequence shown here is derived from an EMBL/GenBank/DDBJ whole genome shotgun (WGS) entry which is preliminary data.</text>
</comment>
<feature type="transmembrane region" description="Helical" evidence="1">
    <location>
        <begin position="72"/>
        <end position="92"/>
    </location>
</feature>
<accession>A0A426V276</accession>
<feature type="chain" id="PRO_5019001120" evidence="2">
    <location>
        <begin position="26"/>
        <end position="291"/>
    </location>
</feature>
<keyword evidence="2" id="KW-0732">Signal</keyword>
<dbReference type="RefSeq" id="WP_125245421.1">
    <property type="nucleotide sequence ID" value="NZ_RSED01000030.1"/>
</dbReference>
<feature type="signal peptide" evidence="2">
    <location>
        <begin position="1"/>
        <end position="25"/>
    </location>
</feature>
<feature type="domain" description="Urease accessory protein UreH-like transmembrane" evidence="3">
    <location>
        <begin position="8"/>
        <end position="180"/>
    </location>
</feature>
<feature type="transmembrane region" description="Helical" evidence="1">
    <location>
        <begin position="161"/>
        <end position="181"/>
    </location>
</feature>
<dbReference type="Pfam" id="PF13386">
    <property type="entry name" value="DsbD_2"/>
    <property type="match status" value="1"/>
</dbReference>
<evidence type="ECO:0000259" key="3">
    <source>
        <dbReference type="Pfam" id="PF13386"/>
    </source>
</evidence>
<evidence type="ECO:0000313" key="4">
    <source>
        <dbReference type="EMBL" id="RRS00999.1"/>
    </source>
</evidence>
<feature type="transmembrane region" description="Helical" evidence="1">
    <location>
        <begin position="261"/>
        <end position="279"/>
    </location>
</feature>
<keyword evidence="1" id="KW-0812">Transmembrane</keyword>
<evidence type="ECO:0000256" key="1">
    <source>
        <dbReference type="SAM" id="Phobius"/>
    </source>
</evidence>
<dbReference type="Proteomes" id="UP000269265">
    <property type="component" value="Unassembled WGS sequence"/>
</dbReference>
<dbReference type="EMBL" id="RSED01000030">
    <property type="protein sequence ID" value="RRS00999.1"/>
    <property type="molecule type" value="Genomic_DNA"/>
</dbReference>
<protein>
    <submittedName>
        <fullName evidence="4">Sulfite exporter TauE/SafE family protein</fullName>
    </submittedName>
</protein>
<gene>
    <name evidence="4" type="ORF">EIP75_22355</name>
</gene>
<evidence type="ECO:0000313" key="5">
    <source>
        <dbReference type="Proteomes" id="UP000269265"/>
    </source>
</evidence>
<dbReference type="OrthoDB" id="9155091at2"/>
<reference evidence="4 5" key="1">
    <citation type="submission" date="2018-12" db="EMBL/GenBank/DDBJ databases">
        <title>The whole draft genome of Aquabacterium sp. SJQ9.</title>
        <authorList>
            <person name="Sun L."/>
            <person name="Gao X."/>
            <person name="Chen W."/>
            <person name="Huang K."/>
        </authorList>
    </citation>
    <scope>NUCLEOTIDE SEQUENCE [LARGE SCALE GENOMIC DNA]</scope>
    <source>
        <strain evidence="4 5">SJQ9</strain>
    </source>
</reference>
<name>A0A426V276_9BURK</name>
<organism evidence="4 5">
    <name type="scientific">Aquabacterium soli</name>
    <dbReference type="NCBI Taxonomy" id="2493092"/>
    <lineage>
        <taxon>Bacteria</taxon>
        <taxon>Pseudomonadati</taxon>
        <taxon>Pseudomonadota</taxon>
        <taxon>Betaproteobacteria</taxon>
        <taxon>Burkholderiales</taxon>
        <taxon>Aquabacterium</taxon>
    </lineage>
</organism>
<feature type="transmembrane region" description="Helical" evidence="1">
    <location>
        <begin position="130"/>
        <end position="149"/>
    </location>
</feature>
<keyword evidence="5" id="KW-1185">Reference proteome</keyword>
<proteinExistence type="predicted"/>
<dbReference type="AlphaFoldDB" id="A0A426V276"/>
<sequence>MLYSLLTTALLIGLGGMLHCGAMCAAPCAAALPQGVPLQALLGRTLGYALLGALAAGATGVLAAWSRWADALQPLWVMLLAATVLLGGWMLLKGALPGALQDHGLRGYRRLQARLDDSGLLARHPALKGVVPLVLGMAWAALPCGLLYAAVTVAALAETPLAGALVMVVFSLPGAWVLWWMPRRLGPWAQRAPATSTTPDTTPAVVPVLWQPMARQTPGPALAPAGAARFGTPASALAGQGGTPASSIFGTLRSRLSDPRWAVRLSGLVLCATAGWALAHRLLVQWQAWCA</sequence>
<dbReference type="InterPro" id="IPR039447">
    <property type="entry name" value="UreH-like_TM_dom"/>
</dbReference>
<evidence type="ECO:0000256" key="2">
    <source>
        <dbReference type="SAM" id="SignalP"/>
    </source>
</evidence>
<keyword evidence="1" id="KW-0472">Membrane</keyword>
<keyword evidence="1" id="KW-1133">Transmembrane helix</keyword>
<feature type="transmembrane region" description="Helical" evidence="1">
    <location>
        <begin position="46"/>
        <end position="65"/>
    </location>
</feature>